<organism evidence="2 3">
    <name type="scientific">[Emmonsia] crescens</name>
    <dbReference type="NCBI Taxonomy" id="73230"/>
    <lineage>
        <taxon>Eukaryota</taxon>
        <taxon>Fungi</taxon>
        <taxon>Dikarya</taxon>
        <taxon>Ascomycota</taxon>
        <taxon>Pezizomycotina</taxon>
        <taxon>Eurotiomycetes</taxon>
        <taxon>Eurotiomycetidae</taxon>
        <taxon>Onygenales</taxon>
        <taxon>Ajellomycetaceae</taxon>
        <taxon>Emergomyces</taxon>
    </lineage>
</organism>
<accession>A0A0G2IA07</accession>
<reference evidence="3" key="1">
    <citation type="journal article" date="2015" name="PLoS Genet.">
        <title>The dynamic genome and transcriptome of the human fungal pathogen Blastomyces and close relative Emmonsia.</title>
        <authorList>
            <person name="Munoz J.F."/>
            <person name="Gauthier G.M."/>
            <person name="Desjardins C.A."/>
            <person name="Gallo J.E."/>
            <person name="Holder J."/>
            <person name="Sullivan T.D."/>
            <person name="Marty A.J."/>
            <person name="Carmen J.C."/>
            <person name="Chen Z."/>
            <person name="Ding L."/>
            <person name="Gujja S."/>
            <person name="Magrini V."/>
            <person name="Misas E."/>
            <person name="Mitreva M."/>
            <person name="Priest M."/>
            <person name="Saif S."/>
            <person name="Whiston E.A."/>
            <person name="Young S."/>
            <person name="Zeng Q."/>
            <person name="Goldman W.E."/>
            <person name="Mardis E.R."/>
            <person name="Taylor J.W."/>
            <person name="McEwen J.G."/>
            <person name="Clay O.K."/>
            <person name="Klein B.S."/>
            <person name="Cuomo C.A."/>
        </authorList>
    </citation>
    <scope>NUCLEOTIDE SEQUENCE [LARGE SCALE GENOMIC DNA]</scope>
    <source>
        <strain evidence="3">UAMH 3008</strain>
    </source>
</reference>
<feature type="region of interest" description="Disordered" evidence="1">
    <location>
        <begin position="1"/>
        <end position="32"/>
    </location>
</feature>
<proteinExistence type="predicted"/>
<sequence length="88" mass="10034">MGIPSKCKPPAPRSRTHWMDMINRPREPPKPVFEESTMRAIVTVAKSFHQYIPPDQHALTLKAALLTLTGLSKHWNQLTLTTGLKMWT</sequence>
<gene>
    <name evidence="2" type="ORF">EMCG_06956</name>
</gene>
<evidence type="ECO:0000256" key="1">
    <source>
        <dbReference type="SAM" id="MobiDB-lite"/>
    </source>
</evidence>
<dbReference type="AlphaFoldDB" id="A0A0G2IA07"/>
<evidence type="ECO:0000313" key="2">
    <source>
        <dbReference type="EMBL" id="KKZ67378.1"/>
    </source>
</evidence>
<feature type="compositionally biased region" description="Basic and acidic residues" evidence="1">
    <location>
        <begin position="23"/>
        <end position="32"/>
    </location>
</feature>
<dbReference type="EMBL" id="LCZI01000267">
    <property type="protein sequence ID" value="KKZ67378.1"/>
    <property type="molecule type" value="Genomic_DNA"/>
</dbReference>
<comment type="caution">
    <text evidence="2">The sequence shown here is derived from an EMBL/GenBank/DDBJ whole genome shotgun (WGS) entry which is preliminary data.</text>
</comment>
<dbReference type="Proteomes" id="UP000034164">
    <property type="component" value="Unassembled WGS sequence"/>
</dbReference>
<name>A0A0G2IA07_9EURO</name>
<protein>
    <submittedName>
        <fullName evidence="2">Uncharacterized protein</fullName>
    </submittedName>
</protein>
<evidence type="ECO:0000313" key="3">
    <source>
        <dbReference type="Proteomes" id="UP000034164"/>
    </source>
</evidence>
<dbReference type="VEuPathDB" id="FungiDB:EMCG_06956"/>